<dbReference type="Proteomes" id="UP000006729">
    <property type="component" value="Chromosome 11"/>
</dbReference>
<reference evidence="1 2" key="1">
    <citation type="journal article" date="2006" name="Science">
        <title>The genome of black cottonwood, Populus trichocarpa (Torr. &amp; Gray).</title>
        <authorList>
            <person name="Tuskan G.A."/>
            <person name="Difazio S."/>
            <person name="Jansson S."/>
            <person name="Bohlmann J."/>
            <person name="Grigoriev I."/>
            <person name="Hellsten U."/>
            <person name="Putnam N."/>
            <person name="Ralph S."/>
            <person name="Rombauts S."/>
            <person name="Salamov A."/>
            <person name="Schein J."/>
            <person name="Sterck L."/>
            <person name="Aerts A."/>
            <person name="Bhalerao R.R."/>
            <person name="Bhalerao R.P."/>
            <person name="Blaudez D."/>
            <person name="Boerjan W."/>
            <person name="Brun A."/>
            <person name="Brunner A."/>
            <person name="Busov V."/>
            <person name="Campbell M."/>
            <person name="Carlson J."/>
            <person name="Chalot M."/>
            <person name="Chapman J."/>
            <person name="Chen G.L."/>
            <person name="Cooper D."/>
            <person name="Coutinho P.M."/>
            <person name="Couturier J."/>
            <person name="Covert S."/>
            <person name="Cronk Q."/>
            <person name="Cunningham R."/>
            <person name="Davis J."/>
            <person name="Degroeve S."/>
            <person name="Dejardin A."/>
            <person name="Depamphilis C."/>
            <person name="Detter J."/>
            <person name="Dirks B."/>
            <person name="Dubchak I."/>
            <person name="Duplessis S."/>
            <person name="Ehlting J."/>
            <person name="Ellis B."/>
            <person name="Gendler K."/>
            <person name="Goodstein D."/>
            <person name="Gribskov M."/>
            <person name="Grimwood J."/>
            <person name="Groover A."/>
            <person name="Gunter L."/>
            <person name="Hamberger B."/>
            <person name="Heinze B."/>
            <person name="Helariutta Y."/>
            <person name="Henrissat B."/>
            <person name="Holligan D."/>
            <person name="Holt R."/>
            <person name="Huang W."/>
            <person name="Islam-Faridi N."/>
            <person name="Jones S."/>
            <person name="Jones-Rhoades M."/>
            <person name="Jorgensen R."/>
            <person name="Joshi C."/>
            <person name="Kangasjarvi J."/>
            <person name="Karlsson J."/>
            <person name="Kelleher C."/>
            <person name="Kirkpatrick R."/>
            <person name="Kirst M."/>
            <person name="Kohler A."/>
            <person name="Kalluri U."/>
            <person name="Larimer F."/>
            <person name="Leebens-Mack J."/>
            <person name="Leple J.C."/>
            <person name="Locascio P."/>
            <person name="Lou Y."/>
            <person name="Lucas S."/>
            <person name="Martin F."/>
            <person name="Montanini B."/>
            <person name="Napoli C."/>
            <person name="Nelson D.R."/>
            <person name="Nelson C."/>
            <person name="Nieminen K."/>
            <person name="Nilsson O."/>
            <person name="Pereda V."/>
            <person name="Peter G."/>
            <person name="Philippe R."/>
            <person name="Pilate G."/>
            <person name="Poliakov A."/>
            <person name="Razumovskaya J."/>
            <person name="Richardson P."/>
            <person name="Rinaldi C."/>
            <person name="Ritland K."/>
            <person name="Rouze P."/>
            <person name="Ryaboy D."/>
            <person name="Schmutz J."/>
            <person name="Schrader J."/>
            <person name="Segerman B."/>
            <person name="Shin H."/>
            <person name="Siddiqui A."/>
            <person name="Sterky F."/>
            <person name="Terry A."/>
            <person name="Tsai C.J."/>
            <person name="Uberbacher E."/>
            <person name="Unneberg P."/>
            <person name="Vahala J."/>
            <person name="Wall K."/>
            <person name="Wessler S."/>
            <person name="Yang G."/>
            <person name="Yin T."/>
            <person name="Douglas C."/>
            <person name="Marra M."/>
            <person name="Sandberg G."/>
            <person name="Van de Peer Y."/>
            <person name="Rokhsar D."/>
        </authorList>
    </citation>
    <scope>NUCLEOTIDE SEQUENCE [LARGE SCALE GENOMIC DNA]</scope>
    <source>
        <strain evidence="2">cv. Nisqually</strain>
    </source>
</reference>
<sequence length="33" mass="3960">MLTRVGAWAKIVQDLTKQCWDDTMGQWGIRKHW</sequence>
<organism evidence="1 2">
    <name type="scientific">Populus trichocarpa</name>
    <name type="common">Western balsam poplar</name>
    <name type="synonym">Populus balsamifera subsp. trichocarpa</name>
    <dbReference type="NCBI Taxonomy" id="3694"/>
    <lineage>
        <taxon>Eukaryota</taxon>
        <taxon>Viridiplantae</taxon>
        <taxon>Streptophyta</taxon>
        <taxon>Embryophyta</taxon>
        <taxon>Tracheophyta</taxon>
        <taxon>Spermatophyta</taxon>
        <taxon>Magnoliopsida</taxon>
        <taxon>eudicotyledons</taxon>
        <taxon>Gunneridae</taxon>
        <taxon>Pentapetalae</taxon>
        <taxon>rosids</taxon>
        <taxon>fabids</taxon>
        <taxon>Malpighiales</taxon>
        <taxon>Salicaceae</taxon>
        <taxon>Saliceae</taxon>
        <taxon>Populus</taxon>
    </lineage>
</organism>
<name>A0A3N7FRI4_POPTR</name>
<gene>
    <name evidence="1" type="ORF">POPTR_011G015450</name>
</gene>
<dbReference type="EMBL" id="CM009300">
    <property type="protein sequence ID" value="RQO97322.1"/>
    <property type="molecule type" value="Genomic_DNA"/>
</dbReference>
<accession>A0A3N7FRI4</accession>
<dbReference type="AlphaFoldDB" id="A0A3N7FRI4"/>
<proteinExistence type="predicted"/>
<keyword evidence="2" id="KW-1185">Reference proteome</keyword>
<evidence type="ECO:0000313" key="2">
    <source>
        <dbReference type="Proteomes" id="UP000006729"/>
    </source>
</evidence>
<dbReference type="InParanoid" id="A0A3N7FRI4"/>
<evidence type="ECO:0000313" key="1">
    <source>
        <dbReference type="EMBL" id="RQO97322.1"/>
    </source>
</evidence>
<protein>
    <submittedName>
        <fullName evidence="1">Uncharacterized protein</fullName>
    </submittedName>
</protein>